<dbReference type="OrthoDB" id="37886at2759"/>
<dbReference type="EMBL" id="UYRV01131059">
    <property type="protein sequence ID" value="VDN37155.1"/>
    <property type="molecule type" value="Genomic_DNA"/>
</dbReference>
<dbReference type="AlphaFoldDB" id="A0A3P7N477"/>
<evidence type="ECO:0000313" key="1">
    <source>
        <dbReference type="EMBL" id="VDN37155.1"/>
    </source>
</evidence>
<gene>
    <name evidence="1" type="ORF">CGOC_LOCUS13397</name>
</gene>
<dbReference type="GO" id="GO:0005544">
    <property type="term" value="F:calcium-dependent phospholipid binding"/>
    <property type="evidence" value="ECO:0007669"/>
    <property type="project" value="InterPro"/>
</dbReference>
<organism evidence="1 2">
    <name type="scientific">Cylicostephanus goldi</name>
    <name type="common">Nematode worm</name>
    <dbReference type="NCBI Taxonomy" id="71465"/>
    <lineage>
        <taxon>Eukaryota</taxon>
        <taxon>Metazoa</taxon>
        <taxon>Ecdysozoa</taxon>
        <taxon>Nematoda</taxon>
        <taxon>Chromadorea</taxon>
        <taxon>Rhabditida</taxon>
        <taxon>Rhabditina</taxon>
        <taxon>Rhabditomorpha</taxon>
        <taxon>Strongyloidea</taxon>
        <taxon>Strongylidae</taxon>
        <taxon>Cylicostephanus</taxon>
    </lineage>
</organism>
<accession>A0A3P7N477</accession>
<reference evidence="1 2" key="1">
    <citation type="submission" date="2018-11" db="EMBL/GenBank/DDBJ databases">
        <authorList>
            <consortium name="Pathogen Informatics"/>
        </authorList>
    </citation>
    <scope>NUCLEOTIDE SEQUENCE [LARGE SCALE GENOMIC DNA]</scope>
</reference>
<dbReference type="Proteomes" id="UP000271889">
    <property type="component" value="Unassembled WGS sequence"/>
</dbReference>
<keyword evidence="2" id="KW-1185">Reference proteome</keyword>
<dbReference type="SUPFAM" id="SSF47874">
    <property type="entry name" value="Annexin"/>
    <property type="match status" value="1"/>
</dbReference>
<protein>
    <submittedName>
        <fullName evidence="1">Uncharacterized protein</fullName>
    </submittedName>
</protein>
<evidence type="ECO:0000313" key="2">
    <source>
        <dbReference type="Proteomes" id="UP000271889"/>
    </source>
</evidence>
<dbReference type="Gene3D" id="1.10.220.10">
    <property type="entry name" value="Annexin"/>
    <property type="match status" value="1"/>
</dbReference>
<sequence>MNRMKAPYATIVDNPDFDPATYADKLDRALKASDKDAIVKILTSISNNQRQMVSYAWTKAFPVFVNYSIQGCWEGYKPS</sequence>
<proteinExistence type="predicted"/>
<dbReference type="GO" id="GO:0005509">
    <property type="term" value="F:calcium ion binding"/>
    <property type="evidence" value="ECO:0007669"/>
    <property type="project" value="InterPro"/>
</dbReference>
<name>A0A3P7N477_CYLGO</name>
<dbReference type="InterPro" id="IPR037104">
    <property type="entry name" value="Annexin_sf"/>
</dbReference>